<dbReference type="EMBL" id="MU394405">
    <property type="protein sequence ID" value="KAI6081168.1"/>
    <property type="molecule type" value="Genomic_DNA"/>
</dbReference>
<keyword evidence="2" id="KW-1185">Reference proteome</keyword>
<dbReference type="Proteomes" id="UP001497680">
    <property type="component" value="Unassembled WGS sequence"/>
</dbReference>
<sequence>MPKSGKPTPGYRLTELIGKGSFGRVYKANDLKTASVVAVKIIDVDERSSSRLFTRDTETLSISIFKVLEERVLLRDSTHAIFPTCSIVDDTRDQIRGHLLDFDLGVRSHRHATRRSNTHSFQPVKYADSTSWRSMHIAQLPSPLSSPITSYIKERGAGLAGAS</sequence>
<proteinExistence type="predicted"/>
<reference evidence="1 2" key="1">
    <citation type="journal article" date="2022" name="New Phytol.">
        <title>Ecological generalism drives hyperdiversity of secondary metabolite gene clusters in xylarialean endophytes.</title>
        <authorList>
            <person name="Franco M.E.E."/>
            <person name="Wisecaver J.H."/>
            <person name="Arnold A.E."/>
            <person name="Ju Y.M."/>
            <person name="Slot J.C."/>
            <person name="Ahrendt S."/>
            <person name="Moore L.P."/>
            <person name="Eastman K.E."/>
            <person name="Scott K."/>
            <person name="Konkel Z."/>
            <person name="Mondo S.J."/>
            <person name="Kuo A."/>
            <person name="Hayes R.D."/>
            <person name="Haridas S."/>
            <person name="Andreopoulos B."/>
            <person name="Riley R."/>
            <person name="LaButti K."/>
            <person name="Pangilinan J."/>
            <person name="Lipzen A."/>
            <person name="Amirebrahimi M."/>
            <person name="Yan J."/>
            <person name="Adam C."/>
            <person name="Keymanesh K."/>
            <person name="Ng V."/>
            <person name="Louie K."/>
            <person name="Northen T."/>
            <person name="Drula E."/>
            <person name="Henrissat B."/>
            <person name="Hsieh H.M."/>
            <person name="Youens-Clark K."/>
            <person name="Lutzoni F."/>
            <person name="Miadlikowska J."/>
            <person name="Eastwood D.C."/>
            <person name="Hamelin R.C."/>
            <person name="Grigoriev I.V."/>
            <person name="U'Ren J.M."/>
        </authorList>
    </citation>
    <scope>NUCLEOTIDE SEQUENCE [LARGE SCALE GENOMIC DNA]</scope>
    <source>
        <strain evidence="1 2">ER1909</strain>
    </source>
</reference>
<name>A0ACC0CL93_9PEZI</name>
<gene>
    <name evidence="1" type="ORF">F4821DRAFT_249925</name>
</gene>
<evidence type="ECO:0000313" key="2">
    <source>
        <dbReference type="Proteomes" id="UP001497680"/>
    </source>
</evidence>
<evidence type="ECO:0000313" key="1">
    <source>
        <dbReference type="EMBL" id="KAI6081168.1"/>
    </source>
</evidence>
<comment type="caution">
    <text evidence="1">The sequence shown here is derived from an EMBL/GenBank/DDBJ whole genome shotgun (WGS) entry which is preliminary data.</text>
</comment>
<accession>A0ACC0CL93</accession>
<protein>
    <submittedName>
        <fullName evidence="1">Uncharacterized protein</fullName>
    </submittedName>
</protein>
<organism evidence="1 2">
    <name type="scientific">Hypoxylon rubiginosum</name>
    <dbReference type="NCBI Taxonomy" id="110542"/>
    <lineage>
        <taxon>Eukaryota</taxon>
        <taxon>Fungi</taxon>
        <taxon>Dikarya</taxon>
        <taxon>Ascomycota</taxon>
        <taxon>Pezizomycotina</taxon>
        <taxon>Sordariomycetes</taxon>
        <taxon>Xylariomycetidae</taxon>
        <taxon>Xylariales</taxon>
        <taxon>Hypoxylaceae</taxon>
        <taxon>Hypoxylon</taxon>
    </lineage>
</organism>